<feature type="domain" description="Glycosyl hydrolase family 32 N-terminal" evidence="5">
    <location>
        <begin position="14"/>
        <end position="279"/>
    </location>
</feature>
<name>A0A7W7GZC7_9ACTN</name>
<dbReference type="GO" id="GO:0004564">
    <property type="term" value="F:beta-fructofuranosidase activity"/>
    <property type="evidence" value="ECO:0007669"/>
    <property type="project" value="UniProtKB-EC"/>
</dbReference>
<evidence type="ECO:0000256" key="1">
    <source>
        <dbReference type="ARBA" id="ARBA00009902"/>
    </source>
</evidence>
<dbReference type="AlphaFoldDB" id="A0A7W7GZC7"/>
<dbReference type="EMBL" id="JACHNB010000001">
    <property type="protein sequence ID" value="MBB4741058.1"/>
    <property type="molecule type" value="Genomic_DNA"/>
</dbReference>
<evidence type="ECO:0000313" key="6">
    <source>
        <dbReference type="EMBL" id="MBB4741058.1"/>
    </source>
</evidence>
<dbReference type="InterPro" id="IPR013148">
    <property type="entry name" value="Glyco_hydro_32_N"/>
</dbReference>
<dbReference type="CDD" id="cd08996">
    <property type="entry name" value="GH32_FFase"/>
    <property type="match status" value="1"/>
</dbReference>
<keyword evidence="4 6" id="KW-0326">Glycosidase</keyword>
<evidence type="ECO:0000256" key="2">
    <source>
        <dbReference type="ARBA" id="ARBA00012758"/>
    </source>
</evidence>
<proteinExistence type="inferred from homology"/>
<evidence type="ECO:0000256" key="4">
    <source>
        <dbReference type="ARBA" id="ARBA00023295"/>
    </source>
</evidence>
<dbReference type="PANTHER" id="PTHR43101">
    <property type="entry name" value="BETA-FRUCTOSIDASE"/>
    <property type="match status" value="1"/>
</dbReference>
<evidence type="ECO:0000259" key="5">
    <source>
        <dbReference type="Pfam" id="PF00251"/>
    </source>
</evidence>
<protein>
    <recommendedName>
        <fullName evidence="2">beta-fructofuranosidase</fullName>
        <ecNumber evidence="2">3.2.1.26</ecNumber>
    </recommendedName>
</protein>
<dbReference type="InterPro" id="IPR023296">
    <property type="entry name" value="Glyco_hydro_beta-prop_sf"/>
</dbReference>
<gene>
    <name evidence="6" type="ORF">BJY16_004517</name>
</gene>
<organism evidence="6 7">
    <name type="scientific">Actinoplanes octamycinicus</name>
    <dbReference type="NCBI Taxonomy" id="135948"/>
    <lineage>
        <taxon>Bacteria</taxon>
        <taxon>Bacillati</taxon>
        <taxon>Actinomycetota</taxon>
        <taxon>Actinomycetes</taxon>
        <taxon>Micromonosporales</taxon>
        <taxon>Micromonosporaceae</taxon>
        <taxon>Actinoplanes</taxon>
    </lineage>
</organism>
<dbReference type="RefSeq" id="WP_185041588.1">
    <property type="nucleotide sequence ID" value="NZ_BAABFG010000005.1"/>
</dbReference>
<dbReference type="Pfam" id="PF00251">
    <property type="entry name" value="Glyco_hydro_32N"/>
    <property type="match status" value="1"/>
</dbReference>
<keyword evidence="3 6" id="KW-0378">Hydrolase</keyword>
<reference evidence="6 7" key="1">
    <citation type="submission" date="2020-08" db="EMBL/GenBank/DDBJ databases">
        <title>Sequencing the genomes of 1000 actinobacteria strains.</title>
        <authorList>
            <person name="Klenk H.-P."/>
        </authorList>
    </citation>
    <scope>NUCLEOTIDE SEQUENCE [LARGE SCALE GENOMIC DNA]</scope>
    <source>
        <strain evidence="6 7">DSM 45809</strain>
    </source>
</reference>
<dbReference type="SUPFAM" id="SSF75005">
    <property type="entry name" value="Arabinanase/levansucrase/invertase"/>
    <property type="match status" value="1"/>
</dbReference>
<dbReference type="Proteomes" id="UP000546162">
    <property type="component" value="Unassembled WGS sequence"/>
</dbReference>
<dbReference type="PANTHER" id="PTHR43101:SF1">
    <property type="entry name" value="BETA-FRUCTOSIDASE"/>
    <property type="match status" value="1"/>
</dbReference>
<evidence type="ECO:0000256" key="3">
    <source>
        <dbReference type="ARBA" id="ARBA00022801"/>
    </source>
</evidence>
<dbReference type="SMART" id="SM00640">
    <property type="entry name" value="Glyco_32"/>
    <property type="match status" value="1"/>
</dbReference>
<dbReference type="InterPro" id="IPR051214">
    <property type="entry name" value="GH32_Enzymes"/>
</dbReference>
<dbReference type="GO" id="GO:0005975">
    <property type="term" value="P:carbohydrate metabolic process"/>
    <property type="evidence" value="ECO:0007669"/>
    <property type="project" value="InterPro"/>
</dbReference>
<evidence type="ECO:0000313" key="7">
    <source>
        <dbReference type="Proteomes" id="UP000546162"/>
    </source>
</evidence>
<comment type="similarity">
    <text evidence="1">Belongs to the glycosyl hydrolase 32 family.</text>
</comment>
<dbReference type="EC" id="3.2.1.26" evidence="2"/>
<keyword evidence="7" id="KW-1185">Reference proteome</keyword>
<comment type="caution">
    <text evidence="6">The sequence shown here is derived from an EMBL/GenBank/DDBJ whole genome shotgun (WGS) entry which is preliminary data.</text>
</comment>
<accession>A0A7W7GZC7</accession>
<dbReference type="Gene3D" id="2.115.10.20">
    <property type="entry name" value="Glycosyl hydrolase domain, family 43"/>
    <property type="match status" value="1"/>
</dbReference>
<sequence>MDVEQGVGLRPRMHFTPRDGRVGDVLGVLRVDGRYHLFYEHRTADDEAMGWGSAVSDDLVIWRERPVAPAPADQGLPRCGSVVDGPGGPVLFHAREGDGVWRATAAPGLGGWRAEPAQPVLGPVTEGFTGLRDPFVWAAGDGWRMLVVATPPNGGSAVLHYRSADLLAWDYDGVLAARADAAWGCPRLFQVDGEWVLLVAGADPSYAIGVYDGRDFTARTWGVFGRGRLGPAAPFLDAAGRRCVLARVGGAESDGSLWAGTLSIPWILSVRGEHLIATPHPHLDRYLVNGIAGMTAVDGELRDHGDLILRMPPGGETTVLADADIVEVTVEGVSGLGAARRSVPGDPGAHIARIAGPGWSAA</sequence>
<dbReference type="InterPro" id="IPR001362">
    <property type="entry name" value="Glyco_hydro_32"/>
</dbReference>